<evidence type="ECO:0000256" key="1">
    <source>
        <dbReference type="SAM" id="MobiDB-lite"/>
    </source>
</evidence>
<name>A0ABD1M4X1_9FABA</name>
<comment type="caution">
    <text evidence="3">The sequence shown here is derived from an EMBL/GenBank/DDBJ whole genome shotgun (WGS) entry which is preliminary data.</text>
</comment>
<keyword evidence="2" id="KW-0812">Transmembrane</keyword>
<dbReference type="PANTHER" id="PTHR33659">
    <property type="entry name" value="PROTEIN, PUTATIVE-RELATED-RELATED"/>
    <property type="match status" value="1"/>
</dbReference>
<gene>
    <name evidence="3" type="ORF">Fmac_018413</name>
</gene>
<evidence type="ECO:0000313" key="4">
    <source>
        <dbReference type="Proteomes" id="UP001603857"/>
    </source>
</evidence>
<keyword evidence="2" id="KW-1133">Transmembrane helix</keyword>
<evidence type="ECO:0000313" key="3">
    <source>
        <dbReference type="EMBL" id="KAL2330832.1"/>
    </source>
</evidence>
<feature type="region of interest" description="Disordered" evidence="1">
    <location>
        <begin position="1"/>
        <end position="33"/>
    </location>
</feature>
<dbReference type="EMBL" id="JBGMDY010000006">
    <property type="protein sequence ID" value="KAL2330832.1"/>
    <property type="molecule type" value="Genomic_DNA"/>
</dbReference>
<keyword evidence="2" id="KW-0472">Membrane</keyword>
<feature type="transmembrane region" description="Helical" evidence="2">
    <location>
        <begin position="212"/>
        <end position="231"/>
    </location>
</feature>
<evidence type="ECO:0008006" key="5">
    <source>
        <dbReference type="Google" id="ProtNLM"/>
    </source>
</evidence>
<organism evidence="3 4">
    <name type="scientific">Flemingia macrophylla</name>
    <dbReference type="NCBI Taxonomy" id="520843"/>
    <lineage>
        <taxon>Eukaryota</taxon>
        <taxon>Viridiplantae</taxon>
        <taxon>Streptophyta</taxon>
        <taxon>Embryophyta</taxon>
        <taxon>Tracheophyta</taxon>
        <taxon>Spermatophyta</taxon>
        <taxon>Magnoliopsida</taxon>
        <taxon>eudicotyledons</taxon>
        <taxon>Gunneridae</taxon>
        <taxon>Pentapetalae</taxon>
        <taxon>rosids</taxon>
        <taxon>fabids</taxon>
        <taxon>Fabales</taxon>
        <taxon>Fabaceae</taxon>
        <taxon>Papilionoideae</taxon>
        <taxon>50 kb inversion clade</taxon>
        <taxon>NPAAA clade</taxon>
        <taxon>indigoferoid/millettioid clade</taxon>
        <taxon>Phaseoleae</taxon>
        <taxon>Flemingia</taxon>
    </lineage>
</organism>
<feature type="compositionally biased region" description="Basic and acidic residues" evidence="1">
    <location>
        <begin position="19"/>
        <end position="33"/>
    </location>
</feature>
<accession>A0ABD1M4X1</accession>
<sequence length="268" mass="29210">MLPDPTRKIPPPQNVKSSPRKEETERNIPREQLLKDSYNNSIENAGNQIDGDTTDLVQSNTFVYQNQEAFLDDSEEDVPLAHKDMEISKGKEVMVSAKLEDPSRTVTNIDLVEKFWEEQEVSGANDGVQNTGIAIDKTLSHMSYKHALVTFLACHVSTFSLGPTSTLLSINTLSHSTSFFIHTLSYFHILQLTPQFQFVPFLNLFAMASSPVNFFAVVLVVALFCAVANAQDLSPVPSPDAGAAGAVSSSVAVIGASVVLSLMAILKH</sequence>
<dbReference type="PANTHER" id="PTHR33659:SF1">
    <property type="entry name" value="PROTEIN, PUTATIVE-RELATED"/>
    <property type="match status" value="1"/>
</dbReference>
<proteinExistence type="predicted"/>
<protein>
    <recommendedName>
        <fullName evidence="5">Transmembrane protein</fullName>
    </recommendedName>
</protein>
<dbReference type="Proteomes" id="UP001603857">
    <property type="component" value="Unassembled WGS sequence"/>
</dbReference>
<evidence type="ECO:0000256" key="2">
    <source>
        <dbReference type="SAM" id="Phobius"/>
    </source>
</evidence>
<dbReference type="AlphaFoldDB" id="A0ABD1M4X1"/>
<keyword evidence="4" id="KW-1185">Reference proteome</keyword>
<reference evidence="3 4" key="1">
    <citation type="submission" date="2024-08" db="EMBL/GenBank/DDBJ databases">
        <title>Insights into the chromosomal genome structure of Flemingia macrophylla.</title>
        <authorList>
            <person name="Ding Y."/>
            <person name="Zhao Y."/>
            <person name="Bi W."/>
            <person name="Wu M."/>
            <person name="Zhao G."/>
            <person name="Gong Y."/>
            <person name="Li W."/>
            <person name="Zhang P."/>
        </authorList>
    </citation>
    <scope>NUCLEOTIDE SEQUENCE [LARGE SCALE GENOMIC DNA]</scope>
    <source>
        <strain evidence="3">DYQJB</strain>
        <tissue evidence="3">Leaf</tissue>
    </source>
</reference>
<feature type="transmembrane region" description="Helical" evidence="2">
    <location>
        <begin position="243"/>
        <end position="266"/>
    </location>
</feature>